<gene>
    <name evidence="2" type="ORF">ODALV1_LOCUS917</name>
</gene>
<keyword evidence="1" id="KW-0812">Transmembrane</keyword>
<name>A0ABP1PM96_9HEXA</name>
<keyword evidence="3" id="KW-1185">Reference proteome</keyword>
<sequence>MLAECEKWTDILVTESDFDVNGPTYLNTKPCFNPGESYESLKTTDTYKIYAKIILFSTGVFGFILGILIVLNYHIWIVFPKVSSNVRPVKFNEDIRKLMSFQWCKEGQEAMRKKRSTWKEKEEKTASEFKKRHELVQETLSNYRTTTRDQRERDHKERQLLAVKSSHALLPLVYSAHS</sequence>
<dbReference type="Proteomes" id="UP001642540">
    <property type="component" value="Unassembled WGS sequence"/>
</dbReference>
<evidence type="ECO:0000256" key="1">
    <source>
        <dbReference type="SAM" id="Phobius"/>
    </source>
</evidence>
<reference evidence="2 3" key="1">
    <citation type="submission" date="2024-08" db="EMBL/GenBank/DDBJ databases">
        <authorList>
            <person name="Cucini C."/>
            <person name="Frati F."/>
        </authorList>
    </citation>
    <scope>NUCLEOTIDE SEQUENCE [LARGE SCALE GENOMIC DNA]</scope>
</reference>
<evidence type="ECO:0000313" key="2">
    <source>
        <dbReference type="EMBL" id="CAL8069735.1"/>
    </source>
</evidence>
<protein>
    <submittedName>
        <fullName evidence="2">Uncharacterized protein</fullName>
    </submittedName>
</protein>
<proteinExistence type="predicted"/>
<keyword evidence="1" id="KW-0472">Membrane</keyword>
<organism evidence="2 3">
    <name type="scientific">Orchesella dallaii</name>
    <dbReference type="NCBI Taxonomy" id="48710"/>
    <lineage>
        <taxon>Eukaryota</taxon>
        <taxon>Metazoa</taxon>
        <taxon>Ecdysozoa</taxon>
        <taxon>Arthropoda</taxon>
        <taxon>Hexapoda</taxon>
        <taxon>Collembola</taxon>
        <taxon>Entomobryomorpha</taxon>
        <taxon>Entomobryoidea</taxon>
        <taxon>Orchesellidae</taxon>
        <taxon>Orchesellinae</taxon>
        <taxon>Orchesella</taxon>
    </lineage>
</organism>
<accession>A0ABP1PM96</accession>
<dbReference type="EMBL" id="CAXLJM020000004">
    <property type="protein sequence ID" value="CAL8069735.1"/>
    <property type="molecule type" value="Genomic_DNA"/>
</dbReference>
<comment type="caution">
    <text evidence="2">The sequence shown here is derived from an EMBL/GenBank/DDBJ whole genome shotgun (WGS) entry which is preliminary data.</text>
</comment>
<feature type="transmembrane region" description="Helical" evidence="1">
    <location>
        <begin position="49"/>
        <end position="71"/>
    </location>
</feature>
<keyword evidence="1" id="KW-1133">Transmembrane helix</keyword>
<evidence type="ECO:0000313" key="3">
    <source>
        <dbReference type="Proteomes" id="UP001642540"/>
    </source>
</evidence>